<dbReference type="STRING" id="1515612.SKP52_02520"/>
<proteinExistence type="predicted"/>
<name>A0A0A7PBW1_9SPHN</name>
<accession>A0A0A7PBW1</accession>
<dbReference type="EMBL" id="CP009122">
    <property type="protein sequence ID" value="AJA07439.1"/>
    <property type="molecule type" value="Genomic_DNA"/>
</dbReference>
<sequence length="56" mass="6755">MTFRDNPGARPVEPDTEIRVRYRNGEVTEFRPAKWWSNWRRSDDAFAIDQWEEKAA</sequence>
<dbReference type="Proteomes" id="UP000030907">
    <property type="component" value="Chromosome"/>
</dbReference>
<protein>
    <submittedName>
        <fullName evidence="1">Uncharacterized protein</fullName>
    </submittedName>
</protein>
<reference evidence="1 2" key="1">
    <citation type="journal article" date="2015" name="Int. J. Syst. Evol. Microbiol.">
        <title>Description of Sphingopyxis fribergensis sp. nov. - a soil bacterium with the ability to degrade styrene and phenylacetic acid.</title>
        <authorList>
            <person name="Oelschlagel M."/>
            <person name="Ruckert C."/>
            <person name="Kalinowski J."/>
            <person name="Schmidt G."/>
            <person name="Schlomann M."/>
            <person name="Tischler D."/>
        </authorList>
    </citation>
    <scope>NUCLEOTIDE SEQUENCE [LARGE SCALE GENOMIC DNA]</scope>
    <source>
        <strain evidence="1 2">Kp5.2</strain>
    </source>
</reference>
<gene>
    <name evidence="1" type="ORF">SKP52_02520</name>
</gene>
<keyword evidence="2" id="KW-1185">Reference proteome</keyword>
<dbReference type="KEGG" id="sphk:SKP52_02520"/>
<evidence type="ECO:0000313" key="2">
    <source>
        <dbReference type="Proteomes" id="UP000030907"/>
    </source>
</evidence>
<evidence type="ECO:0000313" key="1">
    <source>
        <dbReference type="EMBL" id="AJA07439.1"/>
    </source>
</evidence>
<organism evidence="1 2">
    <name type="scientific">Sphingopyxis fribergensis</name>
    <dbReference type="NCBI Taxonomy" id="1515612"/>
    <lineage>
        <taxon>Bacteria</taxon>
        <taxon>Pseudomonadati</taxon>
        <taxon>Pseudomonadota</taxon>
        <taxon>Alphaproteobacteria</taxon>
        <taxon>Sphingomonadales</taxon>
        <taxon>Sphingomonadaceae</taxon>
        <taxon>Sphingopyxis</taxon>
    </lineage>
</organism>
<dbReference type="AlphaFoldDB" id="A0A0A7PBW1"/>
<dbReference type="RefSeq" id="WP_160292350.1">
    <property type="nucleotide sequence ID" value="NZ_CP009122.1"/>
</dbReference>
<dbReference type="HOGENOM" id="CLU_3011973_0_0_5"/>